<feature type="binding site" evidence="7">
    <location>
        <position position="169"/>
    </location>
    <ligand>
        <name>carbamoyl phosphate</name>
        <dbReference type="ChEBI" id="CHEBI:58228"/>
    </ligand>
</feature>
<dbReference type="PRINTS" id="PR00100">
    <property type="entry name" value="AOTCASE"/>
</dbReference>
<comment type="function">
    <text evidence="5 7">Catalyzes the condensation of carbamoyl phosphate and aspartate to form carbamoyl aspartate and inorganic phosphate, the committed step in the de novo pyrimidine nucleotide biosynthesis pathway.</text>
</comment>
<feature type="binding site" evidence="7">
    <location>
        <position position="117"/>
    </location>
    <ligand>
        <name>L-aspartate</name>
        <dbReference type="ChEBI" id="CHEBI:29991"/>
    </ligand>
</feature>
<dbReference type="FunFam" id="3.40.50.1370:FF:000002">
    <property type="entry name" value="Aspartate carbamoyltransferase 2"/>
    <property type="match status" value="1"/>
</dbReference>
<evidence type="ECO:0000256" key="7">
    <source>
        <dbReference type="HAMAP-Rule" id="MF_00001"/>
    </source>
</evidence>
<feature type="binding site" evidence="7">
    <location>
        <position position="89"/>
    </location>
    <ligand>
        <name>carbamoyl phosphate</name>
        <dbReference type="ChEBI" id="CHEBI:58228"/>
    </ligand>
</feature>
<dbReference type="PROSITE" id="PS00097">
    <property type="entry name" value="CARBAMOYLTRANSFERASE"/>
    <property type="match status" value="1"/>
</dbReference>
<feature type="binding site" evidence="7">
    <location>
        <position position="199"/>
    </location>
    <ligand>
        <name>L-aspartate</name>
        <dbReference type="ChEBI" id="CHEBI:29991"/>
    </ligand>
</feature>
<evidence type="ECO:0000256" key="4">
    <source>
        <dbReference type="ARBA" id="ARBA00022975"/>
    </source>
</evidence>
<dbReference type="GO" id="GO:0044205">
    <property type="term" value="P:'de novo' UMP biosynthetic process"/>
    <property type="evidence" value="ECO:0007669"/>
    <property type="project" value="UniProtKB-UniRule"/>
</dbReference>
<dbReference type="GO" id="GO:0006207">
    <property type="term" value="P:'de novo' pyrimidine nucleobase biosynthetic process"/>
    <property type="evidence" value="ECO:0007669"/>
    <property type="project" value="InterPro"/>
</dbReference>
<feature type="domain" description="Aspartate/ornithine carbamoyltransferase Asp/Orn-binding" evidence="8">
    <location>
        <begin position="186"/>
        <end position="333"/>
    </location>
</feature>
<dbReference type="GO" id="GO:0006520">
    <property type="term" value="P:amino acid metabolic process"/>
    <property type="evidence" value="ECO:0007669"/>
    <property type="project" value="InterPro"/>
</dbReference>
<feature type="binding site" evidence="7">
    <location>
        <position position="88"/>
    </location>
    <ligand>
        <name>carbamoyl phosphate</name>
        <dbReference type="ChEBI" id="CHEBI:58228"/>
    </ligand>
</feature>
<dbReference type="InterPro" id="IPR036901">
    <property type="entry name" value="Asp/Orn_carbamoylTrfase_sf"/>
</dbReference>
<evidence type="ECO:0000313" key="11">
    <source>
        <dbReference type="Proteomes" id="UP000228568"/>
    </source>
</evidence>
<keyword evidence="3 7" id="KW-0808">Transferase</keyword>
<dbReference type="Pfam" id="PF02729">
    <property type="entry name" value="OTCace_N"/>
    <property type="match status" value="1"/>
</dbReference>
<dbReference type="GO" id="GO:0005829">
    <property type="term" value="C:cytosol"/>
    <property type="evidence" value="ECO:0007669"/>
    <property type="project" value="TreeGrafter"/>
</dbReference>
<dbReference type="InterPro" id="IPR006131">
    <property type="entry name" value="Asp_carbamoyltransf_Asp/Orn-bd"/>
</dbReference>
<organism evidence="10 11">
    <name type="scientific">Candidatus Magasanikbacteria bacterium CG_4_10_14_0_2_um_filter_37_12</name>
    <dbReference type="NCBI Taxonomy" id="1974637"/>
    <lineage>
        <taxon>Bacteria</taxon>
        <taxon>Candidatus Magasanikiibacteriota</taxon>
    </lineage>
</organism>
<dbReference type="InterPro" id="IPR002082">
    <property type="entry name" value="Asp_carbamoyltransf"/>
</dbReference>
<dbReference type="PRINTS" id="PR00101">
    <property type="entry name" value="ATCASE"/>
</dbReference>
<dbReference type="Gene3D" id="3.40.50.1370">
    <property type="entry name" value="Aspartate/ornithine carbamoyltransferase"/>
    <property type="match status" value="2"/>
</dbReference>
<protein>
    <recommendedName>
        <fullName evidence="7">Aspartate carbamoyltransferase</fullName>
        <ecNumber evidence="7">2.1.3.2</ecNumber>
    </recommendedName>
    <alternativeName>
        <fullName evidence="7">Aspartate transcarbamylase</fullName>
        <shortName evidence="7">ATCase</shortName>
    </alternativeName>
</protein>
<comment type="similarity">
    <text evidence="2 7">Belongs to the aspartate/ornithine carbamoyltransferase superfamily. ATCase family.</text>
</comment>
<dbReference type="PANTHER" id="PTHR45753:SF6">
    <property type="entry name" value="ASPARTATE CARBAMOYLTRANSFERASE"/>
    <property type="match status" value="1"/>
</dbReference>
<comment type="caution">
    <text evidence="10">The sequence shown here is derived from an EMBL/GenBank/DDBJ whole genome shotgun (WGS) entry which is preliminary data.</text>
</comment>
<dbReference type="GO" id="GO:0016597">
    <property type="term" value="F:amino acid binding"/>
    <property type="evidence" value="ECO:0007669"/>
    <property type="project" value="InterPro"/>
</dbReference>
<feature type="binding site" evidence="7">
    <location>
        <position position="138"/>
    </location>
    <ligand>
        <name>carbamoyl phosphate</name>
        <dbReference type="ChEBI" id="CHEBI:58228"/>
    </ligand>
</feature>
<feature type="binding site" evidence="7">
    <location>
        <position position="260"/>
    </location>
    <ligand>
        <name>L-aspartate</name>
        <dbReference type="ChEBI" id="CHEBI:29991"/>
    </ligand>
</feature>
<feature type="domain" description="Aspartate/ornithine carbamoyltransferase carbamoyl-P binding" evidence="9">
    <location>
        <begin position="41"/>
        <end position="179"/>
    </location>
</feature>
<dbReference type="NCBIfam" id="TIGR00670">
    <property type="entry name" value="asp_carb_tr"/>
    <property type="match status" value="1"/>
</dbReference>
<comment type="subunit">
    <text evidence="7">Heterododecamer (2C3:3R2) of six catalytic PyrB chains organized as two trimers (C3), and six regulatory PyrI chains organized as three dimers (R2).</text>
</comment>
<sequence length="340" mass="38215">MSDLSTEEIKILEGLSKEEILAKLKSEAEEQHKSRKTFFGRDIISIHELSREGILHILKHSKGMKETPQPDLLQGYVMGSCFFEPSTRTRLSFETAMSRLGGKIIGFAEAGVTSAKKKETLYDSMKIIGQYVDVIAMRHPMEGAAQRAAEATDKPILNGGDGSNQHPTQTLLDLFTIQECQGKLDNLNIAMIGDLKYGRTVHSLAQALTNFNATLSFVAPESLQMPNYICDDLDKHGVKYTLYEKIADVVSSADILYMTRIQEERFPDKMEYEKIKNTYVLDSKMLISAKPNMRIMHPLPRVNEIATDVDHTPHAYYFEQAHNGLYVRQALLGLVLGKLT</sequence>
<evidence type="ECO:0000313" key="10">
    <source>
        <dbReference type="EMBL" id="PIZ94953.1"/>
    </source>
</evidence>
<dbReference type="SUPFAM" id="SSF53671">
    <property type="entry name" value="Aspartate/ornithine carbamoyltransferase"/>
    <property type="match status" value="1"/>
</dbReference>
<dbReference type="EC" id="2.1.3.2" evidence="7"/>
<comment type="pathway">
    <text evidence="1 7">Pyrimidine metabolism; UMP biosynthesis via de novo pathway; (S)-dihydroorotate from bicarbonate: step 2/3.</text>
</comment>
<accession>A0A2M7V866</accession>
<dbReference type="Proteomes" id="UP000228568">
    <property type="component" value="Unassembled WGS sequence"/>
</dbReference>
<dbReference type="AlphaFoldDB" id="A0A2M7V866"/>
<evidence type="ECO:0000259" key="9">
    <source>
        <dbReference type="Pfam" id="PF02729"/>
    </source>
</evidence>
<evidence type="ECO:0000256" key="5">
    <source>
        <dbReference type="ARBA" id="ARBA00043884"/>
    </source>
</evidence>
<name>A0A2M7V866_9BACT</name>
<gene>
    <name evidence="7" type="primary">pyrB</name>
    <name evidence="10" type="ORF">COX81_02225</name>
</gene>
<feature type="binding site" evidence="7">
    <location>
        <position position="300"/>
    </location>
    <ligand>
        <name>carbamoyl phosphate</name>
        <dbReference type="ChEBI" id="CHEBI:58228"/>
    </ligand>
</feature>
<proteinExistence type="inferred from homology"/>
<dbReference type="Pfam" id="PF00185">
    <property type="entry name" value="OTCace"/>
    <property type="match status" value="1"/>
</dbReference>
<evidence type="ECO:0000259" key="8">
    <source>
        <dbReference type="Pfam" id="PF00185"/>
    </source>
</evidence>
<feature type="binding site" evidence="7">
    <location>
        <position position="166"/>
    </location>
    <ligand>
        <name>carbamoyl phosphate</name>
        <dbReference type="ChEBI" id="CHEBI:58228"/>
    </ligand>
</feature>
<dbReference type="InterPro" id="IPR006132">
    <property type="entry name" value="Asp/Orn_carbamoyltranf_P-bd"/>
</dbReference>
<feature type="binding site" evidence="7">
    <location>
        <position position="299"/>
    </location>
    <ligand>
        <name>carbamoyl phosphate</name>
        <dbReference type="ChEBI" id="CHEBI:58228"/>
    </ligand>
</feature>
<dbReference type="InterPro" id="IPR006130">
    <property type="entry name" value="Asp/Orn_carbamoylTrfase"/>
</dbReference>
<dbReference type="UniPathway" id="UPA00070">
    <property type="reaction ID" value="UER00116"/>
</dbReference>
<evidence type="ECO:0000256" key="2">
    <source>
        <dbReference type="ARBA" id="ARBA00008896"/>
    </source>
</evidence>
<dbReference type="HAMAP" id="MF_00001">
    <property type="entry name" value="Asp_carb_tr"/>
    <property type="match status" value="1"/>
</dbReference>
<reference evidence="11" key="1">
    <citation type="submission" date="2017-09" db="EMBL/GenBank/DDBJ databases">
        <title>Depth-based differentiation of microbial function through sediment-hosted aquifers and enrichment of novel symbionts in the deep terrestrial subsurface.</title>
        <authorList>
            <person name="Probst A.J."/>
            <person name="Ladd B."/>
            <person name="Jarett J.K."/>
            <person name="Geller-Mcgrath D.E."/>
            <person name="Sieber C.M.K."/>
            <person name="Emerson J.B."/>
            <person name="Anantharaman K."/>
            <person name="Thomas B.C."/>
            <person name="Malmstrom R."/>
            <person name="Stieglmeier M."/>
            <person name="Klingl A."/>
            <person name="Woyke T."/>
            <person name="Ryan C.M."/>
            <person name="Banfield J.F."/>
        </authorList>
    </citation>
    <scope>NUCLEOTIDE SEQUENCE [LARGE SCALE GENOMIC DNA]</scope>
</reference>
<dbReference type="GO" id="GO:0004070">
    <property type="term" value="F:aspartate carbamoyltransferase activity"/>
    <property type="evidence" value="ECO:0007669"/>
    <property type="project" value="UniProtKB-UniRule"/>
</dbReference>
<keyword evidence="4 7" id="KW-0665">Pyrimidine biosynthesis</keyword>
<dbReference type="FunFam" id="3.40.50.1370:FF:000001">
    <property type="entry name" value="Aspartate carbamoyltransferase"/>
    <property type="match status" value="1"/>
</dbReference>
<dbReference type="PANTHER" id="PTHR45753">
    <property type="entry name" value="ORNITHINE CARBAMOYLTRANSFERASE, MITOCHONDRIAL"/>
    <property type="match status" value="1"/>
</dbReference>
<evidence type="ECO:0000256" key="3">
    <source>
        <dbReference type="ARBA" id="ARBA00022679"/>
    </source>
</evidence>
<evidence type="ECO:0000256" key="1">
    <source>
        <dbReference type="ARBA" id="ARBA00004852"/>
    </source>
</evidence>
<dbReference type="EMBL" id="PFPK01000025">
    <property type="protein sequence ID" value="PIZ94953.1"/>
    <property type="molecule type" value="Genomic_DNA"/>
</dbReference>
<evidence type="ECO:0000256" key="6">
    <source>
        <dbReference type="ARBA" id="ARBA00048859"/>
    </source>
</evidence>
<comment type="catalytic activity">
    <reaction evidence="6 7">
        <text>carbamoyl phosphate + L-aspartate = N-carbamoyl-L-aspartate + phosphate + H(+)</text>
        <dbReference type="Rhea" id="RHEA:20013"/>
        <dbReference type="ChEBI" id="CHEBI:15378"/>
        <dbReference type="ChEBI" id="CHEBI:29991"/>
        <dbReference type="ChEBI" id="CHEBI:32814"/>
        <dbReference type="ChEBI" id="CHEBI:43474"/>
        <dbReference type="ChEBI" id="CHEBI:58228"/>
        <dbReference type="EC" id="2.1.3.2"/>
    </reaction>
</comment>
<dbReference type="NCBIfam" id="NF002032">
    <property type="entry name" value="PRK00856.1"/>
    <property type="match status" value="1"/>
</dbReference>